<dbReference type="InterPro" id="IPR005119">
    <property type="entry name" value="LysR_subst-bd"/>
</dbReference>
<dbReference type="EMBL" id="JAIQDJ010000001">
    <property type="protein sequence ID" value="MBZ4184897.1"/>
    <property type="molecule type" value="Genomic_DNA"/>
</dbReference>
<keyword evidence="3" id="KW-0238">DNA-binding</keyword>
<dbReference type="Gene3D" id="1.10.10.10">
    <property type="entry name" value="Winged helix-like DNA-binding domain superfamily/Winged helix DNA-binding domain"/>
    <property type="match status" value="1"/>
</dbReference>
<dbReference type="InterPro" id="IPR036388">
    <property type="entry name" value="WH-like_DNA-bd_sf"/>
</dbReference>
<keyword evidence="2" id="KW-0805">Transcription regulation</keyword>
<accession>A0ABS7TAL8</accession>
<keyword evidence="7" id="KW-1185">Reference proteome</keyword>
<dbReference type="Gene3D" id="3.40.190.290">
    <property type="match status" value="1"/>
</dbReference>
<protein>
    <submittedName>
        <fullName evidence="6">LysR family transcriptional regulator</fullName>
    </submittedName>
</protein>
<evidence type="ECO:0000313" key="7">
    <source>
        <dbReference type="Proteomes" id="UP001430290"/>
    </source>
</evidence>
<dbReference type="PANTHER" id="PTHR30126">
    <property type="entry name" value="HTH-TYPE TRANSCRIPTIONAL REGULATOR"/>
    <property type="match status" value="1"/>
</dbReference>
<dbReference type="Pfam" id="PF00126">
    <property type="entry name" value="HTH_1"/>
    <property type="match status" value="1"/>
</dbReference>
<comment type="similarity">
    <text evidence="1">Belongs to the LysR transcriptional regulatory family.</text>
</comment>
<dbReference type="Proteomes" id="UP001430290">
    <property type="component" value="Unassembled WGS sequence"/>
</dbReference>
<sequence length="301" mass="32710">MHYVSPRQLEVFVQTVACGSLRGVAEMLHLSQPAVSMALAELERLLGSELFDRRRGRLQLNARGRDLLPLAQELLERHREFAGFDSHGIAPGSELRIGASNTVGNYRIGELLAPFALAQPGVRLRLQVENTRSIAAAVLDGRLDIGCVEGPVMHADLQRQHWRDDVLVVCAAANHPLAGRRGLRPGDFHEARWVLREPGSATREMSERLLSKLPAPVALLELNQTEAVKQAVVAGLGLACLPEVALTDAVAAGRLAVLDTPFAQLRRSLSLLWPRNRYQGAVLRAFLAAHAPPDAGCPVAD</sequence>
<proteinExistence type="inferred from homology"/>
<dbReference type="SUPFAM" id="SSF46785">
    <property type="entry name" value="Winged helix' DNA-binding domain"/>
    <property type="match status" value="1"/>
</dbReference>
<name>A0ABS7TAL8_9GAMM</name>
<dbReference type="RefSeq" id="WP_223625773.1">
    <property type="nucleotide sequence ID" value="NZ_JAIQDJ010000001.1"/>
</dbReference>
<dbReference type="PANTHER" id="PTHR30126:SF94">
    <property type="entry name" value="LYSR FAMILY TRANSCRIPTIONAL REGULATOR"/>
    <property type="match status" value="1"/>
</dbReference>
<dbReference type="PRINTS" id="PR00039">
    <property type="entry name" value="HTHLYSR"/>
</dbReference>
<comment type="caution">
    <text evidence="6">The sequence shown here is derived from an EMBL/GenBank/DDBJ whole genome shotgun (WGS) entry which is preliminary data.</text>
</comment>
<dbReference type="InterPro" id="IPR036390">
    <property type="entry name" value="WH_DNA-bd_sf"/>
</dbReference>
<evidence type="ECO:0000256" key="3">
    <source>
        <dbReference type="ARBA" id="ARBA00023125"/>
    </source>
</evidence>
<organism evidence="6 7">
    <name type="scientific">Thermomonas beijingensis</name>
    <dbReference type="NCBI Taxonomy" id="2872701"/>
    <lineage>
        <taxon>Bacteria</taxon>
        <taxon>Pseudomonadati</taxon>
        <taxon>Pseudomonadota</taxon>
        <taxon>Gammaproteobacteria</taxon>
        <taxon>Lysobacterales</taxon>
        <taxon>Lysobacteraceae</taxon>
        <taxon>Thermomonas</taxon>
    </lineage>
</organism>
<dbReference type="SUPFAM" id="SSF53850">
    <property type="entry name" value="Periplasmic binding protein-like II"/>
    <property type="match status" value="1"/>
</dbReference>
<feature type="domain" description="HTH lysR-type" evidence="5">
    <location>
        <begin position="4"/>
        <end position="61"/>
    </location>
</feature>
<reference evidence="6" key="1">
    <citation type="submission" date="2021-09" db="EMBL/GenBank/DDBJ databases">
        <authorList>
            <person name="Wu T."/>
            <person name="Guo S.Z."/>
        </authorList>
    </citation>
    <scope>NUCLEOTIDE SEQUENCE</scope>
    <source>
        <strain evidence="6">RSS-23</strain>
    </source>
</reference>
<dbReference type="PROSITE" id="PS50931">
    <property type="entry name" value="HTH_LYSR"/>
    <property type="match status" value="1"/>
</dbReference>
<evidence type="ECO:0000313" key="6">
    <source>
        <dbReference type="EMBL" id="MBZ4184897.1"/>
    </source>
</evidence>
<dbReference type="Pfam" id="PF03466">
    <property type="entry name" value="LysR_substrate"/>
    <property type="match status" value="1"/>
</dbReference>
<evidence type="ECO:0000256" key="4">
    <source>
        <dbReference type="ARBA" id="ARBA00023163"/>
    </source>
</evidence>
<evidence type="ECO:0000256" key="1">
    <source>
        <dbReference type="ARBA" id="ARBA00009437"/>
    </source>
</evidence>
<gene>
    <name evidence="6" type="ORF">K7B09_00980</name>
</gene>
<evidence type="ECO:0000256" key="2">
    <source>
        <dbReference type="ARBA" id="ARBA00023015"/>
    </source>
</evidence>
<keyword evidence="4" id="KW-0804">Transcription</keyword>
<evidence type="ECO:0000259" key="5">
    <source>
        <dbReference type="PROSITE" id="PS50931"/>
    </source>
</evidence>
<dbReference type="InterPro" id="IPR000847">
    <property type="entry name" value="LysR_HTH_N"/>
</dbReference>
<dbReference type="CDD" id="cd08420">
    <property type="entry name" value="PBP2_CysL_like"/>
    <property type="match status" value="1"/>
</dbReference>